<dbReference type="InterPro" id="IPR036390">
    <property type="entry name" value="WH_DNA-bd_sf"/>
</dbReference>
<proteinExistence type="predicted"/>
<dbReference type="PROSITE" id="PS50949">
    <property type="entry name" value="HTH_GNTR"/>
    <property type="match status" value="1"/>
</dbReference>
<evidence type="ECO:0000313" key="6">
    <source>
        <dbReference type="Proteomes" id="UP000598775"/>
    </source>
</evidence>
<dbReference type="Gene3D" id="1.10.10.10">
    <property type="entry name" value="Winged helix-like DNA-binding domain superfamily/Winged helix DNA-binding domain"/>
    <property type="match status" value="1"/>
</dbReference>
<evidence type="ECO:0000259" key="4">
    <source>
        <dbReference type="PROSITE" id="PS50949"/>
    </source>
</evidence>
<dbReference type="Pfam" id="PF00392">
    <property type="entry name" value="GntR"/>
    <property type="match status" value="1"/>
</dbReference>
<comment type="caution">
    <text evidence="5">The sequence shown here is derived from an EMBL/GenBank/DDBJ whole genome shotgun (WGS) entry which is preliminary data.</text>
</comment>
<keyword evidence="3" id="KW-0804">Transcription</keyword>
<dbReference type="CDD" id="cd07377">
    <property type="entry name" value="WHTH_GntR"/>
    <property type="match status" value="1"/>
</dbReference>
<evidence type="ECO:0000256" key="3">
    <source>
        <dbReference type="ARBA" id="ARBA00023163"/>
    </source>
</evidence>
<dbReference type="PANTHER" id="PTHR44846">
    <property type="entry name" value="MANNOSYL-D-GLYCERATE TRANSPORT/METABOLISM SYSTEM REPRESSOR MNGR-RELATED"/>
    <property type="match status" value="1"/>
</dbReference>
<gene>
    <name evidence="5" type="ORF">GCM10011399_25700</name>
</gene>
<dbReference type="AlphaFoldDB" id="A0A917BC78"/>
<dbReference type="EMBL" id="BMGP01000004">
    <property type="protein sequence ID" value="GGF31405.1"/>
    <property type="molecule type" value="Genomic_DNA"/>
</dbReference>
<feature type="domain" description="HTH gntR-type" evidence="4">
    <location>
        <begin position="12"/>
        <end position="80"/>
    </location>
</feature>
<dbReference type="InterPro" id="IPR036388">
    <property type="entry name" value="WH-like_DNA-bd_sf"/>
</dbReference>
<dbReference type="Proteomes" id="UP000598775">
    <property type="component" value="Unassembled WGS sequence"/>
</dbReference>
<reference evidence="5 6" key="1">
    <citation type="journal article" date="2014" name="Int. J. Syst. Evol. Microbiol.">
        <title>Complete genome sequence of Corynebacterium casei LMG S-19264T (=DSM 44701T), isolated from a smear-ripened cheese.</title>
        <authorList>
            <consortium name="US DOE Joint Genome Institute (JGI-PGF)"/>
            <person name="Walter F."/>
            <person name="Albersmeier A."/>
            <person name="Kalinowski J."/>
            <person name="Ruckert C."/>
        </authorList>
    </citation>
    <scope>NUCLEOTIDE SEQUENCE [LARGE SCALE GENOMIC DNA]</scope>
    <source>
        <strain evidence="5 6">CGMCC 1.12976</strain>
    </source>
</reference>
<sequence>MTSFVVEHDSPLTAWGQVQRDLRRRVERREFAPGSRIPSEAELVAHYGVSRVTVRRAIEALATDGLLRTRRGSGTFVTEGTDMLRYDVDLLRPWREQLLATGHVARSQLVETTEHAVIPGELRRDVEYDSPDDVRFGLHVQHVDQVAIAVTESWMPAPTPKSARSALVSATSSVRIAFASPAQAELLGSYRDAALLEVTTCSRLRETGQLVELARTSWLAGRVRFTYGRSLTLANIDMSELLDAGVTGAR</sequence>
<protein>
    <submittedName>
        <fullName evidence="5">GntR family transcriptional regulator</fullName>
    </submittedName>
</protein>
<dbReference type="PANTHER" id="PTHR44846:SF1">
    <property type="entry name" value="MANNOSYL-D-GLYCERATE TRANSPORT_METABOLISM SYSTEM REPRESSOR MNGR-RELATED"/>
    <property type="match status" value="1"/>
</dbReference>
<dbReference type="SUPFAM" id="SSF64288">
    <property type="entry name" value="Chorismate lyase-like"/>
    <property type="match status" value="1"/>
</dbReference>
<keyword evidence="2" id="KW-0238">DNA-binding</keyword>
<dbReference type="SMART" id="SM00345">
    <property type="entry name" value="HTH_GNTR"/>
    <property type="match status" value="1"/>
</dbReference>
<dbReference type="GO" id="GO:0045892">
    <property type="term" value="P:negative regulation of DNA-templated transcription"/>
    <property type="evidence" value="ECO:0007669"/>
    <property type="project" value="TreeGrafter"/>
</dbReference>
<dbReference type="RefSeq" id="WP_188678899.1">
    <property type="nucleotide sequence ID" value="NZ_BMGP01000004.1"/>
</dbReference>
<keyword evidence="6" id="KW-1185">Reference proteome</keyword>
<evidence type="ECO:0000256" key="1">
    <source>
        <dbReference type="ARBA" id="ARBA00023015"/>
    </source>
</evidence>
<evidence type="ECO:0000313" key="5">
    <source>
        <dbReference type="EMBL" id="GGF31405.1"/>
    </source>
</evidence>
<dbReference type="PRINTS" id="PR00035">
    <property type="entry name" value="HTHGNTR"/>
</dbReference>
<dbReference type="InterPro" id="IPR050679">
    <property type="entry name" value="Bact_HTH_transcr_reg"/>
</dbReference>
<dbReference type="InterPro" id="IPR028978">
    <property type="entry name" value="Chorismate_lyase_/UTRA_dom_sf"/>
</dbReference>
<organism evidence="5 6">
    <name type="scientific">Subtercola lobariae</name>
    <dbReference type="NCBI Taxonomy" id="1588641"/>
    <lineage>
        <taxon>Bacteria</taxon>
        <taxon>Bacillati</taxon>
        <taxon>Actinomycetota</taxon>
        <taxon>Actinomycetes</taxon>
        <taxon>Micrococcales</taxon>
        <taxon>Microbacteriaceae</taxon>
        <taxon>Subtercola</taxon>
    </lineage>
</organism>
<evidence type="ECO:0000256" key="2">
    <source>
        <dbReference type="ARBA" id="ARBA00023125"/>
    </source>
</evidence>
<name>A0A917BC78_9MICO</name>
<dbReference type="SUPFAM" id="SSF46785">
    <property type="entry name" value="Winged helix' DNA-binding domain"/>
    <property type="match status" value="1"/>
</dbReference>
<dbReference type="InterPro" id="IPR000524">
    <property type="entry name" value="Tscrpt_reg_HTH_GntR"/>
</dbReference>
<accession>A0A917BC78</accession>
<dbReference type="GO" id="GO:0003677">
    <property type="term" value="F:DNA binding"/>
    <property type="evidence" value="ECO:0007669"/>
    <property type="project" value="UniProtKB-KW"/>
</dbReference>
<keyword evidence="1" id="KW-0805">Transcription regulation</keyword>
<dbReference type="GO" id="GO:0003700">
    <property type="term" value="F:DNA-binding transcription factor activity"/>
    <property type="evidence" value="ECO:0007669"/>
    <property type="project" value="InterPro"/>
</dbReference>
<dbReference type="Gene3D" id="3.40.1410.10">
    <property type="entry name" value="Chorismate lyase-like"/>
    <property type="match status" value="1"/>
</dbReference>